<sequence length="133" mass="14696">MVRKKFNEEARRKSDEVRGDVVSPLEQRVEEERVSARLKTLNLLAEVRGAQVGPIVGPKEARRAGGLVLANGSLGLKLKGVATREDGTEAGPSSRRWAVEMVAMPQAKVQSRQKLKPPAKAQSRQWATKTEWI</sequence>
<name>A0A438G0E7_VITVI</name>
<feature type="region of interest" description="Disordered" evidence="1">
    <location>
        <begin position="1"/>
        <end position="20"/>
    </location>
</feature>
<organism evidence="2 3">
    <name type="scientific">Vitis vinifera</name>
    <name type="common">Grape</name>
    <dbReference type="NCBI Taxonomy" id="29760"/>
    <lineage>
        <taxon>Eukaryota</taxon>
        <taxon>Viridiplantae</taxon>
        <taxon>Streptophyta</taxon>
        <taxon>Embryophyta</taxon>
        <taxon>Tracheophyta</taxon>
        <taxon>Spermatophyta</taxon>
        <taxon>Magnoliopsida</taxon>
        <taxon>eudicotyledons</taxon>
        <taxon>Gunneridae</taxon>
        <taxon>Pentapetalae</taxon>
        <taxon>rosids</taxon>
        <taxon>Vitales</taxon>
        <taxon>Vitaceae</taxon>
        <taxon>Viteae</taxon>
        <taxon>Vitis</taxon>
    </lineage>
</organism>
<dbReference type="Proteomes" id="UP000288805">
    <property type="component" value="Unassembled WGS sequence"/>
</dbReference>
<accession>A0A438G0E7</accession>
<feature type="compositionally biased region" description="Polar residues" evidence="1">
    <location>
        <begin position="122"/>
        <end position="133"/>
    </location>
</feature>
<dbReference type="EMBL" id="QGNW01000687">
    <property type="protein sequence ID" value="RVW65638.1"/>
    <property type="molecule type" value="Genomic_DNA"/>
</dbReference>
<feature type="compositionally biased region" description="Basic and acidic residues" evidence="1">
    <location>
        <begin position="1"/>
        <end position="19"/>
    </location>
</feature>
<evidence type="ECO:0000313" key="2">
    <source>
        <dbReference type="EMBL" id="RVW65638.1"/>
    </source>
</evidence>
<evidence type="ECO:0000256" key="1">
    <source>
        <dbReference type="SAM" id="MobiDB-lite"/>
    </source>
</evidence>
<dbReference type="AlphaFoldDB" id="A0A438G0E7"/>
<reference evidence="2 3" key="1">
    <citation type="journal article" date="2018" name="PLoS Genet.">
        <title>Population sequencing reveals clonal diversity and ancestral inbreeding in the grapevine cultivar Chardonnay.</title>
        <authorList>
            <person name="Roach M.J."/>
            <person name="Johnson D.L."/>
            <person name="Bohlmann J."/>
            <person name="van Vuuren H.J."/>
            <person name="Jones S.J."/>
            <person name="Pretorius I.S."/>
            <person name="Schmidt S.A."/>
            <person name="Borneman A.R."/>
        </authorList>
    </citation>
    <scope>NUCLEOTIDE SEQUENCE [LARGE SCALE GENOMIC DNA]</scope>
    <source>
        <strain evidence="3">cv. Chardonnay</strain>
        <tissue evidence="2">Leaf</tissue>
    </source>
</reference>
<comment type="caution">
    <text evidence="2">The sequence shown here is derived from an EMBL/GenBank/DDBJ whole genome shotgun (WGS) entry which is preliminary data.</text>
</comment>
<feature type="region of interest" description="Disordered" evidence="1">
    <location>
        <begin position="108"/>
        <end position="133"/>
    </location>
</feature>
<gene>
    <name evidence="2" type="ORF">CK203_033111</name>
</gene>
<evidence type="ECO:0000313" key="3">
    <source>
        <dbReference type="Proteomes" id="UP000288805"/>
    </source>
</evidence>
<proteinExistence type="predicted"/>
<protein>
    <submittedName>
        <fullName evidence="2">Uncharacterized protein</fullName>
    </submittedName>
</protein>